<protein>
    <submittedName>
        <fullName evidence="2">Uncharacterized protein</fullName>
    </submittedName>
</protein>
<gene>
    <name evidence="2" type="ORF">GCM10010916_32140</name>
</gene>
<sequence length="160" mass="19161">MSKKLEGNGRWESSRMMLPEHREQYLERRRRPQEGEQGKAQIPTREELEMIRDVVLLPMMLSIVEKNCREVESSTYSLKRLYVTASNVLMNRIHADLARVRKELKQRNIKVFEDERIDSAVHYHFVCRGYEDKFAMLRDVVRAEMSVRIAKYVREIFRLS</sequence>
<dbReference type="InterPro" id="IPR058600">
    <property type="entry name" value="YhjD-like"/>
</dbReference>
<dbReference type="RefSeq" id="WP_188532089.1">
    <property type="nucleotide sequence ID" value="NZ_BMGR01000010.1"/>
</dbReference>
<organism evidence="2 3">
    <name type="scientific">Paenibacillus abyssi</name>
    <dbReference type="NCBI Taxonomy" id="1340531"/>
    <lineage>
        <taxon>Bacteria</taxon>
        <taxon>Bacillati</taxon>
        <taxon>Bacillota</taxon>
        <taxon>Bacilli</taxon>
        <taxon>Bacillales</taxon>
        <taxon>Paenibacillaceae</taxon>
        <taxon>Paenibacillus</taxon>
    </lineage>
</organism>
<dbReference type="Pfam" id="PF26325">
    <property type="entry name" value="YhjD"/>
    <property type="match status" value="1"/>
</dbReference>
<keyword evidence="3" id="KW-1185">Reference proteome</keyword>
<dbReference type="AlphaFoldDB" id="A0A917D4R5"/>
<accession>A0A917D4R5</accession>
<evidence type="ECO:0000313" key="2">
    <source>
        <dbReference type="EMBL" id="GGG12796.1"/>
    </source>
</evidence>
<comment type="caution">
    <text evidence="2">The sequence shown here is derived from an EMBL/GenBank/DDBJ whole genome shotgun (WGS) entry which is preliminary data.</text>
</comment>
<evidence type="ECO:0000313" key="3">
    <source>
        <dbReference type="Proteomes" id="UP000644756"/>
    </source>
</evidence>
<reference evidence="2" key="2">
    <citation type="submission" date="2020-09" db="EMBL/GenBank/DDBJ databases">
        <authorList>
            <person name="Sun Q."/>
            <person name="Zhou Y."/>
        </authorList>
    </citation>
    <scope>NUCLEOTIDE SEQUENCE</scope>
    <source>
        <strain evidence="2">CGMCC 1.12987</strain>
    </source>
</reference>
<feature type="region of interest" description="Disordered" evidence="1">
    <location>
        <begin position="1"/>
        <end position="43"/>
    </location>
</feature>
<dbReference type="EMBL" id="BMGR01000010">
    <property type="protein sequence ID" value="GGG12796.1"/>
    <property type="molecule type" value="Genomic_DNA"/>
</dbReference>
<feature type="compositionally biased region" description="Basic and acidic residues" evidence="1">
    <location>
        <begin position="1"/>
        <end position="37"/>
    </location>
</feature>
<evidence type="ECO:0000256" key="1">
    <source>
        <dbReference type="SAM" id="MobiDB-lite"/>
    </source>
</evidence>
<reference evidence="2" key="1">
    <citation type="journal article" date="2014" name="Int. J. Syst. Evol. Microbiol.">
        <title>Complete genome sequence of Corynebacterium casei LMG S-19264T (=DSM 44701T), isolated from a smear-ripened cheese.</title>
        <authorList>
            <consortium name="US DOE Joint Genome Institute (JGI-PGF)"/>
            <person name="Walter F."/>
            <person name="Albersmeier A."/>
            <person name="Kalinowski J."/>
            <person name="Ruckert C."/>
        </authorList>
    </citation>
    <scope>NUCLEOTIDE SEQUENCE</scope>
    <source>
        <strain evidence="2">CGMCC 1.12987</strain>
    </source>
</reference>
<proteinExistence type="predicted"/>
<dbReference type="Proteomes" id="UP000644756">
    <property type="component" value="Unassembled WGS sequence"/>
</dbReference>
<name>A0A917D4R5_9BACL</name>